<dbReference type="EMBL" id="JBHLSW010000003">
    <property type="protein sequence ID" value="MFC0633077.1"/>
    <property type="molecule type" value="Genomic_DNA"/>
</dbReference>
<proteinExistence type="predicted"/>
<gene>
    <name evidence="2" type="ORF">ACFFGE_04185</name>
</gene>
<dbReference type="Proteomes" id="UP001589906">
    <property type="component" value="Unassembled WGS sequence"/>
</dbReference>
<name>A0ABV6R0D4_9CAUL</name>
<reference evidence="2 3" key="1">
    <citation type="submission" date="2024-09" db="EMBL/GenBank/DDBJ databases">
        <authorList>
            <person name="Sun Q."/>
            <person name="Mori K."/>
        </authorList>
    </citation>
    <scope>NUCLEOTIDE SEQUENCE [LARGE SCALE GENOMIC DNA]</scope>
    <source>
        <strain evidence="2 3">NCAIM B.02621</strain>
    </source>
</reference>
<keyword evidence="3" id="KW-1185">Reference proteome</keyword>
<dbReference type="RefSeq" id="WP_376834588.1">
    <property type="nucleotide sequence ID" value="NZ_JBHLSW010000003.1"/>
</dbReference>
<accession>A0ABV6R0D4</accession>
<evidence type="ECO:0000313" key="3">
    <source>
        <dbReference type="Proteomes" id="UP001589906"/>
    </source>
</evidence>
<feature type="compositionally biased region" description="Basic and acidic residues" evidence="1">
    <location>
        <begin position="16"/>
        <end position="36"/>
    </location>
</feature>
<protein>
    <submittedName>
        <fullName evidence="2">Uncharacterized protein</fullName>
    </submittedName>
</protein>
<organism evidence="2 3">
    <name type="scientific">Brevundimonas balnearis</name>
    <dbReference type="NCBI Taxonomy" id="1572858"/>
    <lineage>
        <taxon>Bacteria</taxon>
        <taxon>Pseudomonadati</taxon>
        <taxon>Pseudomonadota</taxon>
        <taxon>Alphaproteobacteria</taxon>
        <taxon>Caulobacterales</taxon>
        <taxon>Caulobacteraceae</taxon>
        <taxon>Brevundimonas</taxon>
    </lineage>
</organism>
<evidence type="ECO:0000256" key="1">
    <source>
        <dbReference type="SAM" id="MobiDB-lite"/>
    </source>
</evidence>
<feature type="region of interest" description="Disordered" evidence="1">
    <location>
        <begin position="1"/>
        <end position="54"/>
    </location>
</feature>
<comment type="caution">
    <text evidence="2">The sequence shown here is derived from an EMBL/GenBank/DDBJ whole genome shotgun (WGS) entry which is preliminary data.</text>
</comment>
<evidence type="ECO:0000313" key="2">
    <source>
        <dbReference type="EMBL" id="MFC0633077.1"/>
    </source>
</evidence>
<sequence length="54" mass="5927">MSEPRAPGRQNEYEEEKPVRDGEPPHPAQEPRRGEDSSNSGETLTDPATGEPNP</sequence>